<dbReference type="AlphaFoldDB" id="A0A8T8TB09"/>
<evidence type="ECO:0000256" key="1">
    <source>
        <dbReference type="SAM" id="MobiDB-lite"/>
    </source>
</evidence>
<dbReference type="EMBL" id="LWDF02000104">
    <property type="protein sequence ID" value="KAE8257590.1"/>
    <property type="molecule type" value="Genomic_DNA"/>
</dbReference>
<evidence type="ECO:0000313" key="3">
    <source>
        <dbReference type="Proteomes" id="UP000077521"/>
    </source>
</evidence>
<feature type="compositionally biased region" description="Polar residues" evidence="1">
    <location>
        <begin position="862"/>
        <end position="871"/>
    </location>
</feature>
<feature type="region of interest" description="Disordered" evidence="1">
    <location>
        <begin position="853"/>
        <end position="877"/>
    </location>
</feature>
<gene>
    <name evidence="2" type="ORF">A4X13_0g2257</name>
</gene>
<organism evidence="2 3">
    <name type="scientific">Tilletia indica</name>
    <dbReference type="NCBI Taxonomy" id="43049"/>
    <lineage>
        <taxon>Eukaryota</taxon>
        <taxon>Fungi</taxon>
        <taxon>Dikarya</taxon>
        <taxon>Basidiomycota</taxon>
        <taxon>Ustilaginomycotina</taxon>
        <taxon>Exobasidiomycetes</taxon>
        <taxon>Tilletiales</taxon>
        <taxon>Tilletiaceae</taxon>
        <taxon>Tilletia</taxon>
    </lineage>
</organism>
<protein>
    <submittedName>
        <fullName evidence="2">Uncharacterized protein</fullName>
    </submittedName>
</protein>
<proteinExistence type="predicted"/>
<feature type="compositionally biased region" description="Polar residues" evidence="1">
    <location>
        <begin position="511"/>
        <end position="522"/>
    </location>
</feature>
<feature type="region of interest" description="Disordered" evidence="1">
    <location>
        <begin position="511"/>
        <end position="533"/>
    </location>
</feature>
<dbReference type="PANTHER" id="PTHR38644:SF1">
    <property type="entry name" value="EXPRESSED PROTEIN"/>
    <property type="match status" value="1"/>
</dbReference>
<evidence type="ECO:0000313" key="2">
    <source>
        <dbReference type="EMBL" id="KAE8257590.1"/>
    </source>
</evidence>
<reference evidence="2" key="2">
    <citation type="journal article" date="2019" name="IMA Fungus">
        <title>Genome sequencing and comparison of five Tilletia species to identify candidate genes for the detection of regulated species infecting wheat.</title>
        <authorList>
            <person name="Nguyen H.D.T."/>
            <person name="Sultana T."/>
            <person name="Kesanakurti P."/>
            <person name="Hambleton S."/>
        </authorList>
    </citation>
    <scope>NUCLEOTIDE SEQUENCE</scope>
    <source>
        <strain evidence="2">DAOMC 236416</strain>
    </source>
</reference>
<dbReference type="Proteomes" id="UP000077521">
    <property type="component" value="Unassembled WGS sequence"/>
</dbReference>
<sequence>MMHARSARAFSRFAVRLQQPGLVGAPLQRSLSLAARPAPRLHAVLSGPVLTSRAGLATAANSVASSPPSSVPPSISEIATEAAAVLAPLSASSHSARNWLLRLDRLANTSSRSGSRIAVVGSILSGTASLLPALLDEPLRETAELDPVVHQSQHETIVQLQSRTRAALSDPVEGRTKCVLHILNPVAAFSHVTAQGGHLTTAAHDRSSEHTLQLPIPWLSEESTSPFEIVEILNPDVGPETLSALYDADRIMFVTDSFTLSTAKRDDPTLSLLQYFAGKPGVHVLVNEVNGVAGGNPEAAQQLLRASLGEVATEGLCRLSQGSGLPVVSVNIEAAVRANASLRRAIATPESVDARTQAPIWDEFTTLYESSSLGAVRSILTTNVTQEAEERERSKLFALGHAVSDALAQIAQREDRLSAVEGVIGLLNDEVDGLARKMVEEVLEAGKARASVSTTGHSRPGRVLTVPDSDVEVQPISKEDVQLAESEGRSTFSSILSSALSLFRSNPVLSSDRSASPASQMADSRHVLPSLTERRPGAVEEAFKKRLSLTKLVLFGRANEVGGVLEQAIAKSFAKEEEEKLIFQAGRLQHLATDTVDRTNALIIAALSPGHKSASKSIDSALSEILPPTKLNALRIGLPSHSSHRFDLNDPYVLARPIGSRRAQLLGAGAVNGLSHSDTARIGQDGSVIESLASRAQNAVLQVYLLLIPAGFIAGGPYLSRYLLGTSASTAAEGKGAATGPATLALEYLASLEPSTALPLGAFLTLASIYSLQTSWTKAKRNFWRDWDALAHNLASDIEMNAEDVVRSHVGSYPKVIRTHLEAWARTEGSEVGEFKQRVLRLKHALDLVSAGAGGGPDPLHQTHQTSSASASEAVIR</sequence>
<keyword evidence="3" id="KW-1185">Reference proteome</keyword>
<reference evidence="2" key="1">
    <citation type="submission" date="2016-04" db="EMBL/GenBank/DDBJ databases">
        <authorList>
            <person name="Nguyen H.D."/>
            <person name="Samba Siva P."/>
            <person name="Cullis J."/>
            <person name="Levesque C.A."/>
            <person name="Hambleton S."/>
        </authorList>
    </citation>
    <scope>NUCLEOTIDE SEQUENCE</scope>
    <source>
        <strain evidence="2">DAOMC 236416</strain>
    </source>
</reference>
<accession>A0A8T8TB09</accession>
<dbReference type="PANTHER" id="PTHR38644">
    <property type="entry name" value="EXPRESSED PROTEIN"/>
    <property type="match status" value="1"/>
</dbReference>
<name>A0A8T8TB09_9BASI</name>
<comment type="caution">
    <text evidence="2">The sequence shown here is derived from an EMBL/GenBank/DDBJ whole genome shotgun (WGS) entry which is preliminary data.</text>
</comment>